<dbReference type="AlphaFoldDB" id="K1JIN3"/>
<dbReference type="InterPro" id="IPR000415">
    <property type="entry name" value="Nitroreductase-like"/>
</dbReference>
<name>K1JIN3_9BURK</name>
<dbReference type="Proteomes" id="UP000005835">
    <property type="component" value="Unassembled WGS sequence"/>
</dbReference>
<dbReference type="Pfam" id="PF00881">
    <property type="entry name" value="Nitroreductase"/>
    <property type="match status" value="1"/>
</dbReference>
<feature type="domain" description="Nitroreductase" evidence="2">
    <location>
        <begin position="43"/>
        <end position="206"/>
    </location>
</feature>
<dbReference type="CDD" id="cd02142">
    <property type="entry name" value="McbC_SagB-like_oxidoreductase"/>
    <property type="match status" value="1"/>
</dbReference>
<dbReference type="RefSeq" id="WP_005437281.1">
    <property type="nucleotide sequence ID" value="NZ_JH815522.1"/>
</dbReference>
<dbReference type="HOGENOM" id="CLU_059362_1_0_4"/>
<evidence type="ECO:0000256" key="1">
    <source>
        <dbReference type="SAM" id="SignalP"/>
    </source>
</evidence>
<dbReference type="PANTHER" id="PTHR43745:SF2">
    <property type="entry name" value="NITROREDUCTASE MJ1384-RELATED"/>
    <property type="match status" value="1"/>
</dbReference>
<evidence type="ECO:0000313" key="3">
    <source>
        <dbReference type="EMBL" id="EKB30051.1"/>
    </source>
</evidence>
<comment type="caution">
    <text evidence="3">The sequence shown here is derived from an EMBL/GenBank/DDBJ whole genome shotgun (WGS) entry which is preliminary data.</text>
</comment>
<dbReference type="InterPro" id="IPR052544">
    <property type="entry name" value="Bacteriocin_Proc_Enz"/>
</dbReference>
<dbReference type="eggNOG" id="COG0778">
    <property type="taxonomic scope" value="Bacteria"/>
</dbReference>
<proteinExistence type="predicted"/>
<keyword evidence="4" id="KW-1185">Reference proteome</keyword>
<dbReference type="GO" id="GO:0016491">
    <property type="term" value="F:oxidoreductase activity"/>
    <property type="evidence" value="ECO:0007669"/>
    <property type="project" value="InterPro"/>
</dbReference>
<organism evidence="3 4">
    <name type="scientific">Sutterella wadsworthensis 2_1_59BFAA</name>
    <dbReference type="NCBI Taxonomy" id="742823"/>
    <lineage>
        <taxon>Bacteria</taxon>
        <taxon>Pseudomonadati</taxon>
        <taxon>Pseudomonadota</taxon>
        <taxon>Betaproteobacteria</taxon>
        <taxon>Burkholderiales</taxon>
        <taxon>Sutterellaceae</taxon>
        <taxon>Sutterella</taxon>
    </lineage>
</organism>
<dbReference type="Gene3D" id="3.40.109.10">
    <property type="entry name" value="NADH Oxidase"/>
    <property type="match status" value="1"/>
</dbReference>
<dbReference type="EMBL" id="ADMG01000058">
    <property type="protein sequence ID" value="EKB30051.1"/>
    <property type="molecule type" value="Genomic_DNA"/>
</dbReference>
<sequence length="209" mass="21923">MQKTGIIVLGSVAAMLPALAQASETVRLAEPDLAMEGSLMTALKNRHSTREYAAKDLTGADLSNLLWATAGVNRPDGRRTAPTALNLQEIGVYVVTAKGAFSYRHEGHELVKLTDKNLMPLVAMQQDFVNTAPLALVYVGDLTKLPGERGAQMAAVDAGIAVQNALLYCSAAGLACVPRATMNVDGLAQALSLPKGAVPIMNVVVGMPK</sequence>
<evidence type="ECO:0000259" key="2">
    <source>
        <dbReference type="Pfam" id="PF00881"/>
    </source>
</evidence>
<dbReference type="PATRIC" id="fig|742823.3.peg.2322"/>
<reference evidence="3 4" key="1">
    <citation type="submission" date="2012-05" db="EMBL/GenBank/DDBJ databases">
        <title>The Genome Sequence of Sutterella wadsworthensis 2_1_59BFAA.</title>
        <authorList>
            <consortium name="The Broad Institute Genome Sequencing Platform"/>
            <person name="Earl A."/>
            <person name="Ward D."/>
            <person name="Feldgarden M."/>
            <person name="Gevers D."/>
            <person name="Daigneault M."/>
            <person name="Strauss J."/>
            <person name="Allen-Vercoe E."/>
            <person name="Walker B."/>
            <person name="Young S.K."/>
            <person name="Zeng Q."/>
            <person name="Gargeya S."/>
            <person name="Fitzgerald M."/>
            <person name="Haas B."/>
            <person name="Abouelleil A."/>
            <person name="Alvarado L."/>
            <person name="Arachchi H.M."/>
            <person name="Berlin A.M."/>
            <person name="Chapman S.B."/>
            <person name="Goldberg J."/>
            <person name="Griggs A."/>
            <person name="Gujja S."/>
            <person name="Hansen M."/>
            <person name="Howarth C."/>
            <person name="Imamovic A."/>
            <person name="Larimer J."/>
            <person name="McCowen C."/>
            <person name="Montmayeur A."/>
            <person name="Murphy C."/>
            <person name="Neiman D."/>
            <person name="Pearson M."/>
            <person name="Priest M."/>
            <person name="Roberts A."/>
            <person name="Saif S."/>
            <person name="Shea T."/>
            <person name="Sisk P."/>
            <person name="Sykes S."/>
            <person name="Wortman J."/>
            <person name="Nusbaum C."/>
            <person name="Birren B."/>
        </authorList>
    </citation>
    <scope>NUCLEOTIDE SEQUENCE [LARGE SCALE GENOMIC DNA]</scope>
    <source>
        <strain evidence="3 4">2_1_59BFAA</strain>
    </source>
</reference>
<feature type="chain" id="PRO_5003849786" evidence="1">
    <location>
        <begin position="21"/>
        <end position="209"/>
    </location>
</feature>
<gene>
    <name evidence="3" type="ORF">HMPREF9465_02319</name>
</gene>
<dbReference type="PANTHER" id="PTHR43745">
    <property type="entry name" value="NITROREDUCTASE MJ1384-RELATED"/>
    <property type="match status" value="1"/>
</dbReference>
<dbReference type="STRING" id="742823.HMPREF9465_02319"/>
<evidence type="ECO:0000313" key="4">
    <source>
        <dbReference type="Proteomes" id="UP000005835"/>
    </source>
</evidence>
<protein>
    <submittedName>
        <fullName evidence="3">SagB-type dehydrogenase domain-containing protein</fullName>
    </submittedName>
</protein>
<dbReference type="SUPFAM" id="SSF55469">
    <property type="entry name" value="FMN-dependent nitroreductase-like"/>
    <property type="match status" value="1"/>
</dbReference>
<feature type="signal peptide" evidence="1">
    <location>
        <begin position="1"/>
        <end position="20"/>
    </location>
</feature>
<dbReference type="InterPro" id="IPR029479">
    <property type="entry name" value="Nitroreductase"/>
</dbReference>
<dbReference type="OrthoDB" id="9802775at2"/>
<keyword evidence="1" id="KW-0732">Signal</keyword>
<accession>K1JIN3</accession>